<evidence type="ECO:0008006" key="3">
    <source>
        <dbReference type="Google" id="ProtNLM"/>
    </source>
</evidence>
<accession>A0A916SA42</accession>
<sequence length="274" mass="29390">MSLAATIANLLEDCALDAALEAAKEQVKSHPADKQARNLYIDLLVLKGDYERADAQCYLAANFSPEDATGFALLRHQLRAMAAREAWFSEGALPQFPGEPTPRERQMLKLAVAARDGAPGEALEILQALDEDETALPLEAAGNGVSFLRDGDDRTAYVLEALTAGGAYLWIGFERIAGLQLEPVTRPRDYAFRPARLTLRDGAEATVLLPAIYHGTPPESALLLARETRWQQGAAGLTTGSGQRCLLVGDDLLPLHELPVLGELSHSAGVPANG</sequence>
<proteinExistence type="predicted"/>
<comment type="caution">
    <text evidence="1">The sequence shown here is derived from an EMBL/GenBank/DDBJ whole genome shotgun (WGS) entry which is preliminary data.</text>
</comment>
<dbReference type="SUPFAM" id="SSF144059">
    <property type="entry name" value="ImpE-like"/>
    <property type="match status" value="1"/>
</dbReference>
<dbReference type="RefSeq" id="WP_188822981.1">
    <property type="nucleotide sequence ID" value="NZ_BMHH01000004.1"/>
</dbReference>
<evidence type="ECO:0000313" key="1">
    <source>
        <dbReference type="EMBL" id="GGA88195.1"/>
    </source>
</evidence>
<dbReference type="Proteomes" id="UP000646478">
    <property type="component" value="Unassembled WGS sequence"/>
</dbReference>
<gene>
    <name evidence="1" type="primary">impE</name>
    <name evidence="1" type="ORF">GCM10011491_14960</name>
</gene>
<name>A0A916SA42_9HYPH</name>
<evidence type="ECO:0000313" key="2">
    <source>
        <dbReference type="Proteomes" id="UP000646478"/>
    </source>
</evidence>
<keyword evidence="2" id="KW-1185">Reference proteome</keyword>
<organism evidence="1 2">
    <name type="scientific">Brucella endophytica</name>
    <dbReference type="NCBI Taxonomy" id="1963359"/>
    <lineage>
        <taxon>Bacteria</taxon>
        <taxon>Pseudomonadati</taxon>
        <taxon>Pseudomonadota</taxon>
        <taxon>Alphaproteobacteria</taxon>
        <taxon>Hyphomicrobiales</taxon>
        <taxon>Brucellaceae</taxon>
        <taxon>Brucella/Ochrobactrum group</taxon>
        <taxon>Brucella</taxon>
    </lineage>
</organism>
<reference evidence="1" key="1">
    <citation type="journal article" date="2014" name="Int. J. Syst. Evol. Microbiol.">
        <title>Complete genome sequence of Corynebacterium casei LMG S-19264T (=DSM 44701T), isolated from a smear-ripened cheese.</title>
        <authorList>
            <consortium name="US DOE Joint Genome Institute (JGI-PGF)"/>
            <person name="Walter F."/>
            <person name="Albersmeier A."/>
            <person name="Kalinowski J."/>
            <person name="Ruckert C."/>
        </authorList>
    </citation>
    <scope>NUCLEOTIDE SEQUENCE</scope>
    <source>
        <strain evidence="1">CGMCC 1.15082</strain>
    </source>
</reference>
<dbReference type="InterPro" id="IPR009211">
    <property type="entry name" value="TagJ"/>
</dbReference>
<dbReference type="InterPro" id="IPR011990">
    <property type="entry name" value="TPR-like_helical_dom_sf"/>
</dbReference>
<protein>
    <recommendedName>
        <fullName evidence="3">Nitrogen fixation protein</fullName>
    </recommendedName>
</protein>
<dbReference type="EMBL" id="BMHH01000004">
    <property type="protein sequence ID" value="GGA88195.1"/>
    <property type="molecule type" value="Genomic_DNA"/>
</dbReference>
<dbReference type="PIRSF" id="PIRSF029288">
    <property type="entry name" value="SciE_ImpE"/>
    <property type="match status" value="1"/>
</dbReference>
<dbReference type="AlphaFoldDB" id="A0A916SA42"/>
<dbReference type="Gene3D" id="1.25.40.10">
    <property type="entry name" value="Tetratricopeptide repeat domain"/>
    <property type="match status" value="1"/>
</dbReference>
<reference evidence="1" key="2">
    <citation type="submission" date="2020-09" db="EMBL/GenBank/DDBJ databases">
        <authorList>
            <person name="Sun Q."/>
            <person name="Zhou Y."/>
        </authorList>
    </citation>
    <scope>NUCLEOTIDE SEQUENCE</scope>
    <source>
        <strain evidence="1">CGMCC 1.15082</strain>
    </source>
</reference>
<dbReference type="Pfam" id="PF07024">
    <property type="entry name" value="ImpE"/>
    <property type="match status" value="1"/>
</dbReference>